<dbReference type="STRING" id="154538.A0A1M2W3G6"/>
<sequence length="116" mass="12988">MAETSFISFPSGRPRKRPKIERDSDDTILPDLPLLEIDRPLWLADGNVVIIAQSQTAFRVHKSVLLRHSDAFKTLLAVAEPTFGETSKVEGCPVVHTEDTAHDFKHLLHALYDGLE</sequence>
<organism evidence="3 4">
    <name type="scientific">Trametes pubescens</name>
    <name type="common">White-rot fungus</name>
    <dbReference type="NCBI Taxonomy" id="154538"/>
    <lineage>
        <taxon>Eukaryota</taxon>
        <taxon>Fungi</taxon>
        <taxon>Dikarya</taxon>
        <taxon>Basidiomycota</taxon>
        <taxon>Agaricomycotina</taxon>
        <taxon>Agaricomycetes</taxon>
        <taxon>Polyporales</taxon>
        <taxon>Polyporaceae</taxon>
        <taxon>Trametes</taxon>
    </lineage>
</organism>
<dbReference type="EMBL" id="MNAD01000289">
    <property type="protein sequence ID" value="OJT14407.1"/>
    <property type="molecule type" value="Genomic_DNA"/>
</dbReference>
<dbReference type="InterPro" id="IPR011333">
    <property type="entry name" value="SKP1/BTB/POZ_sf"/>
</dbReference>
<evidence type="ECO:0000313" key="3">
    <source>
        <dbReference type="EMBL" id="OJT14407.1"/>
    </source>
</evidence>
<dbReference type="SUPFAM" id="SSF54695">
    <property type="entry name" value="POZ domain"/>
    <property type="match status" value="1"/>
</dbReference>
<evidence type="ECO:0000256" key="1">
    <source>
        <dbReference type="SAM" id="MobiDB-lite"/>
    </source>
</evidence>
<feature type="region of interest" description="Disordered" evidence="1">
    <location>
        <begin position="1"/>
        <end position="24"/>
    </location>
</feature>
<name>A0A1M2W3G6_TRAPU</name>
<dbReference type="OMA" id="CPVVHTE"/>
<dbReference type="Proteomes" id="UP000184267">
    <property type="component" value="Unassembled WGS sequence"/>
</dbReference>
<comment type="caution">
    <text evidence="3">The sequence shown here is derived from an EMBL/GenBank/DDBJ whole genome shotgun (WGS) entry which is preliminary data.</text>
</comment>
<keyword evidence="4" id="KW-1185">Reference proteome</keyword>
<dbReference type="CDD" id="cd18186">
    <property type="entry name" value="BTB_POZ_ZBTB_KLHL-like"/>
    <property type="match status" value="1"/>
</dbReference>
<feature type="domain" description="BTB" evidence="2">
    <location>
        <begin position="46"/>
        <end position="116"/>
    </location>
</feature>
<gene>
    <name evidence="3" type="ORF">TRAPUB_9048</name>
</gene>
<accession>A0A1M2W3G6</accession>
<reference evidence="3 4" key="1">
    <citation type="submission" date="2016-10" db="EMBL/GenBank/DDBJ databases">
        <title>Genome sequence of the basidiomycete white-rot fungus Trametes pubescens.</title>
        <authorList>
            <person name="Makela M.R."/>
            <person name="Granchi Z."/>
            <person name="Peng M."/>
            <person name="De Vries R.P."/>
            <person name="Grigoriev I."/>
            <person name="Riley R."/>
            <person name="Hilden K."/>
        </authorList>
    </citation>
    <scope>NUCLEOTIDE SEQUENCE [LARGE SCALE GENOMIC DNA]</scope>
    <source>
        <strain evidence="3 4">FBCC735</strain>
    </source>
</reference>
<protein>
    <recommendedName>
        <fullName evidence="2">BTB domain-containing protein</fullName>
    </recommendedName>
</protein>
<proteinExistence type="predicted"/>
<dbReference type="InterPro" id="IPR000210">
    <property type="entry name" value="BTB/POZ_dom"/>
</dbReference>
<dbReference type="AlphaFoldDB" id="A0A1M2W3G6"/>
<evidence type="ECO:0000313" key="4">
    <source>
        <dbReference type="Proteomes" id="UP000184267"/>
    </source>
</evidence>
<dbReference type="OrthoDB" id="2802798at2759"/>
<dbReference type="Pfam" id="PF00651">
    <property type="entry name" value="BTB"/>
    <property type="match status" value="1"/>
</dbReference>
<dbReference type="Gene3D" id="3.30.710.10">
    <property type="entry name" value="Potassium Channel Kv1.1, Chain A"/>
    <property type="match status" value="1"/>
</dbReference>
<evidence type="ECO:0000259" key="2">
    <source>
        <dbReference type="PROSITE" id="PS50097"/>
    </source>
</evidence>
<dbReference type="PROSITE" id="PS50097">
    <property type="entry name" value="BTB"/>
    <property type="match status" value="1"/>
</dbReference>